<dbReference type="InterPro" id="IPR040097">
    <property type="entry name" value="FAAL/FAAC"/>
</dbReference>
<keyword evidence="11" id="KW-1185">Reference proteome</keyword>
<dbReference type="FunFam" id="3.30.559.30:FF:000006">
    <property type="entry name" value="Yersiniabactin polyketide/non-ribosomal peptide synthetase"/>
    <property type="match status" value="1"/>
</dbReference>
<dbReference type="InterPro" id="IPR006162">
    <property type="entry name" value="Ppantetheine_attach_site"/>
</dbReference>
<dbReference type="InterPro" id="IPR009081">
    <property type="entry name" value="PP-bd_ACP"/>
</dbReference>
<dbReference type="GO" id="GO:0044550">
    <property type="term" value="P:secondary metabolite biosynthetic process"/>
    <property type="evidence" value="ECO:0007669"/>
    <property type="project" value="TreeGrafter"/>
</dbReference>
<accession>A0A128FDM3</accession>
<dbReference type="GO" id="GO:0006631">
    <property type="term" value="P:fatty acid metabolic process"/>
    <property type="evidence" value="ECO:0007669"/>
    <property type="project" value="UniProtKB-KW"/>
</dbReference>
<comment type="cofactor">
    <cofactor evidence="1">
        <name>pantetheine 4'-phosphate</name>
        <dbReference type="ChEBI" id="CHEBI:47942"/>
    </cofactor>
</comment>
<evidence type="ECO:0000256" key="4">
    <source>
        <dbReference type="ARBA" id="ARBA00022450"/>
    </source>
</evidence>
<dbReference type="InterPro" id="IPR023213">
    <property type="entry name" value="CAT-like_dom_sf"/>
</dbReference>
<name>A0A128FDM3_9GAMM</name>
<comment type="similarity">
    <text evidence="3">Belongs to the ATP-dependent AMP-binding enzyme family.</text>
</comment>
<dbReference type="InterPro" id="IPR042099">
    <property type="entry name" value="ANL_N_sf"/>
</dbReference>
<dbReference type="FunFam" id="3.40.50.12780:FF:000013">
    <property type="entry name" value="Long-chain-fatty-acid--AMP ligase FadD32"/>
    <property type="match status" value="1"/>
</dbReference>
<evidence type="ECO:0000256" key="8">
    <source>
        <dbReference type="ARBA" id="ARBA00023098"/>
    </source>
</evidence>
<keyword evidence="8" id="KW-0443">Lipid metabolism</keyword>
<sequence>MNGLHFYEGEGKTFLSHDDIEFFSSKIAVELSRKIKKGETAVLIYPAGVDFVLSFLACVKAGIIAVPINPPRKNQKINRFSSIYKDSSAKFVLTTSEMSSIYRKILKEGEGVKDNQSFIDTDTLINNTTSLDSDYHLTFIDAIKKYSNNVAYLQYTSGSTGDPKGVCVTYHNLRENIEGLHNAVGRESRPFNWIPHFHDMGLVAGICIGIYAKLDFALLSPTEFVAHPARWLRIISEFKATWTLQPNFAFQHCLSNVDENALSDIDLSSWKVASNGAEPVDYLLLEEFTKRYQKLGFKASTHRPCYGLAEATLAVSHSLQRNDVRHFYVDKTELKNNMAVVADTENGQPLVSCGPPIKKHRVEIVDPTTFEKCGEREVGEIWFSGASVAAGYWRNDAATQETFRASTKDEPQTHFMRTGDLGFMHEGELYVCGRIKDMLIIRGQNFYPQDLEQIASRSHPDLVAGHCAAFGMDIHDREGVVIVLEVKRTALRRLDAKAVFKCIVESISDAFEISLHDVVLIKPARILKTSSGKIQRSANKRAYTNGEFDPIASLSDEKAKQELQEHKTDSEAILCAMVEDVLSIPHVSVNDDFFQLGGDSISAITLITKVREKLGVDISLETLFEKPTVKALMSAKHSEAAATVSLTAEPAQQHQTFPLNDIQYAYWVGQQDSQQLGGNATGGVVELPLNDEIDEDRLTATLSRLYARHGMLRVQFNDNGEQQIAPFNGYTLPTLDLNNDDTGVCEEKLAHCRDLRRLRDTDNHLIRFHLVKLPDGERRLFIYYNALAADASSLILLVNEMKTLYQHPETELATLSLSFRDYVLAEKAYRGHPAYQRAEAYWQARLETLPAAPQLPLRTQPSQLENTDFGRHDAVLPPAEWSAIQATAARLSVTPTVVIAGVLSRTLALWSSSTHFSLNLTLFNRQPWHPEVMDIIGDFTSLTLLEVQADSDDLSVLCPAIQQQLFRDLSHMAVSGVEVLRQLRQHRSEPDMLMPVVLTSTLGLGDSYREPLSFLGESLYSQSQTPQVWLDCQVSEGPEGLTLVWDALHALFPEGVLDAMFHHFTASLRYLAATSAPTLPVYQPDYLAAYNATESALPVTHLHLPILAQAAQRPEAIAVVSGERTLTYRALVREATYLAHQLDEHGVTPNSLVGVVMQKDWEQVVAVLAVLMSGAAYLPIDADQPPARREQLLTSGKVSVALTQRCLSGRGIETAGPTWLVVRPLADEMVVRPWTDAPRQQLDDLAYVIFTSGSTGVPKGVMMNHRAVSNTVLDINRRYGVTERDAVLGLSALNFDLSVWDIFGVLAAGGRLVLPAPCGQRDPAHWCEQMATHGVTLWNTVPALQQMWLDWSQGRLVEGVELRLVMLSGDWIPLSLPTQLAAQHPDAELHSLGGATEAAIWSISYPVTGMDAGWSSIPYGMPLANQQMYVLDSQLQPKPTWSLGDIYIGGEGLADGYWADTERTDAQFITHPVSGERLYRTGDMGRMHPQGYMVFEGRTDSQVKVRGHRIELGEINSVIETLPQVQQAVTQVLGTGDQARLASFIVPEGDNSGSLEAAGSLSPLARAAYKLSQPQLEYWDNDTIALTAADPDTLFIHVPGQACFPLTTPLTLTQLGLSLSGIQARPQPDAALPKYAYPSAGSLYPVQCYLSIGDGAVEGLAAGQYYYHPVNHTLELCERVEGLQGIQLHLIGKLAAIKPLYGDLSDTFCALEAGYLHEVLLGALQANGLSLSKVTDGVSTLPALSDHPMHLGSYRLTETAATATRTAFLHRQSVRQFLPDSLSDGELARCLPALPAGLSLHIWHDGDEGAFGEALSSALPGNLWEEANVVLVLCGEAHHEAGRWSQQLMQQAARYDIGLCPAGISDTAGLNTLTGSPVLHCLVGGYVTPETYERWQGERLDSRAPVTVLKEYVGQRLPDYMVPDVVCVLESLPLTANGKLDRQALTTLAETQASENDEYVAPTSLREEVLCQLFGELLSLEQVGVHDNFFRLGGSSVDAVKLQSLIRERLGQEMSLQLLFENPSVVELNAVLIDAKVHDIPTNLIPDNCREITPSLLPLVSLSQREIDKVCNIVPGGLANISDIYPLTAMQKGLVFQHQLSAKEDPYLFELPLSFNSQASLDRFLTALNQLVARHDVLRTVFVLEDLSEQVQVVLKQNEIELKSLNSQLSLAPDLAQGPLIQLFVSDDPVDNKIRGKLICHHVIIDFTGQNILLSELLQLLRQIELPDQVIPFRNVVWLEEHTDKQRAETYFRERLGAVSHGTVPYDVVVSNVDKNQLHHESYQICQEITERIRSWCRENSVIPAAYFHTVFGLMLARLTHQHQVVFGTVLSGRGIVGSSTVDTIGPMINTLPLMLDLENVAPAQLVKNVADELGHLSDFCRYSLKDAQALSGVEKGAPLFTALFNYRQEASHTVFANVMSQHGVELLSGAQDEFNNFPITVIVDDDPDATFTLSAITHSDIPVSSVITYVKTLAEALIDNLSPHNANQSRVNNGEE</sequence>
<dbReference type="CDD" id="cd02142">
    <property type="entry name" value="McbC_SagB-like_oxidoreductase"/>
    <property type="match status" value="1"/>
</dbReference>
<keyword evidence="7" id="KW-0276">Fatty acid metabolism</keyword>
<dbReference type="Proteomes" id="UP000073601">
    <property type="component" value="Unassembled WGS sequence"/>
</dbReference>
<dbReference type="PANTHER" id="PTHR45527">
    <property type="entry name" value="NONRIBOSOMAL PEPTIDE SYNTHETASE"/>
    <property type="match status" value="1"/>
</dbReference>
<dbReference type="PANTHER" id="PTHR45527:SF10">
    <property type="entry name" value="PYOCHELIN SYNTHASE PCHF"/>
    <property type="match status" value="1"/>
</dbReference>
<dbReference type="PROSITE" id="PS00012">
    <property type="entry name" value="PHOSPHOPANTETHEINE"/>
    <property type="match status" value="1"/>
</dbReference>
<dbReference type="CDD" id="cd19535">
    <property type="entry name" value="Cyc_NRPS"/>
    <property type="match status" value="1"/>
</dbReference>
<dbReference type="EC" id="6.3.2.-" evidence="10"/>
<dbReference type="CDD" id="cd05931">
    <property type="entry name" value="FAAL"/>
    <property type="match status" value="1"/>
</dbReference>
<dbReference type="InterPro" id="IPR057737">
    <property type="entry name" value="Condensation_MtbB-like"/>
</dbReference>
<dbReference type="GO" id="GO:0016874">
    <property type="term" value="F:ligase activity"/>
    <property type="evidence" value="ECO:0007669"/>
    <property type="project" value="UniProtKB-KW"/>
</dbReference>
<evidence type="ECO:0000256" key="5">
    <source>
        <dbReference type="ARBA" id="ARBA00022553"/>
    </source>
</evidence>
<dbReference type="GO" id="GO:0031177">
    <property type="term" value="F:phosphopantetheine binding"/>
    <property type="evidence" value="ECO:0007669"/>
    <property type="project" value="InterPro"/>
</dbReference>
<dbReference type="Pfam" id="PF00668">
    <property type="entry name" value="Condensation"/>
    <property type="match status" value="2"/>
</dbReference>
<dbReference type="InterPro" id="IPR036736">
    <property type="entry name" value="ACP-like_sf"/>
</dbReference>
<dbReference type="Gene3D" id="3.40.50.980">
    <property type="match status" value="2"/>
</dbReference>
<dbReference type="OrthoDB" id="9757559at2"/>
<keyword evidence="6 10" id="KW-0436">Ligase</keyword>
<dbReference type="InterPro" id="IPR020806">
    <property type="entry name" value="PKS_PP-bd"/>
</dbReference>
<dbReference type="Gene3D" id="3.30.559.10">
    <property type="entry name" value="Chloramphenicol acetyltransferase-like domain"/>
    <property type="match status" value="2"/>
</dbReference>
<dbReference type="GO" id="GO:0071766">
    <property type="term" value="P:Actinobacterium-type cell wall biogenesis"/>
    <property type="evidence" value="ECO:0007669"/>
    <property type="project" value="UniProtKB-ARBA"/>
</dbReference>
<evidence type="ECO:0000313" key="11">
    <source>
        <dbReference type="Proteomes" id="UP000073601"/>
    </source>
</evidence>
<dbReference type="InterPro" id="IPR000873">
    <property type="entry name" value="AMP-dep_synth/lig_dom"/>
</dbReference>
<dbReference type="InterPro" id="IPR045851">
    <property type="entry name" value="AMP-bd_C_sf"/>
</dbReference>
<dbReference type="GO" id="GO:0072330">
    <property type="term" value="P:monocarboxylic acid biosynthetic process"/>
    <property type="evidence" value="ECO:0007669"/>
    <property type="project" value="UniProtKB-ARBA"/>
</dbReference>
<evidence type="ECO:0000259" key="9">
    <source>
        <dbReference type="PROSITE" id="PS50075"/>
    </source>
</evidence>
<keyword evidence="4" id="KW-0596">Phosphopantetheine</keyword>
<dbReference type="GO" id="GO:0043041">
    <property type="term" value="P:amino acid activation for nonribosomal peptide biosynthetic process"/>
    <property type="evidence" value="ECO:0007669"/>
    <property type="project" value="TreeGrafter"/>
</dbReference>
<dbReference type="EMBL" id="FIZY01000031">
    <property type="protein sequence ID" value="CZF84610.1"/>
    <property type="molecule type" value="Genomic_DNA"/>
</dbReference>
<feature type="domain" description="Carrier" evidence="9">
    <location>
        <begin position="565"/>
        <end position="640"/>
    </location>
</feature>
<dbReference type="InterPro" id="IPR020845">
    <property type="entry name" value="AMP-binding_CS"/>
</dbReference>
<dbReference type="SUPFAM" id="SSF47336">
    <property type="entry name" value="ACP-like"/>
    <property type="match status" value="2"/>
</dbReference>
<dbReference type="GO" id="GO:0016491">
    <property type="term" value="F:oxidoreductase activity"/>
    <property type="evidence" value="ECO:0007669"/>
    <property type="project" value="InterPro"/>
</dbReference>
<dbReference type="Gene3D" id="3.30.559.30">
    <property type="entry name" value="Nonribosomal peptide synthetase, condensation domain"/>
    <property type="match status" value="2"/>
</dbReference>
<evidence type="ECO:0000313" key="10">
    <source>
        <dbReference type="EMBL" id="CZF84610.1"/>
    </source>
</evidence>
<dbReference type="RefSeq" id="WP_062711930.1">
    <property type="nucleotide sequence ID" value="NZ_CAWRCI010000031.1"/>
</dbReference>
<dbReference type="NCBIfam" id="TIGR01733">
    <property type="entry name" value="AA-adenyl-dom"/>
    <property type="match status" value="1"/>
</dbReference>
<evidence type="ECO:0000256" key="7">
    <source>
        <dbReference type="ARBA" id="ARBA00022832"/>
    </source>
</evidence>
<organism evidence="10 11">
    <name type="scientific">Grimontia marina</name>
    <dbReference type="NCBI Taxonomy" id="646534"/>
    <lineage>
        <taxon>Bacteria</taxon>
        <taxon>Pseudomonadati</taxon>
        <taxon>Pseudomonadota</taxon>
        <taxon>Gammaproteobacteria</taxon>
        <taxon>Vibrionales</taxon>
        <taxon>Vibrionaceae</taxon>
        <taxon>Grimontia</taxon>
    </lineage>
</organism>
<feature type="domain" description="Carrier" evidence="9">
    <location>
        <begin position="1961"/>
        <end position="2036"/>
    </location>
</feature>
<dbReference type="Gene3D" id="1.10.1200.10">
    <property type="entry name" value="ACP-like"/>
    <property type="match status" value="2"/>
</dbReference>
<reference evidence="11" key="1">
    <citation type="submission" date="2016-02" db="EMBL/GenBank/DDBJ databases">
        <authorList>
            <person name="Rodrigo-Torres Lidia"/>
            <person name="Arahal R.David."/>
        </authorList>
    </citation>
    <scope>NUCLEOTIDE SEQUENCE [LARGE SCALE GENOMIC DNA]</scope>
    <source>
        <strain evidence="11">CECT 8713</strain>
    </source>
</reference>
<dbReference type="Gene3D" id="2.30.38.10">
    <property type="entry name" value="Luciferase, Domain 3"/>
    <property type="match status" value="1"/>
</dbReference>
<dbReference type="SMART" id="SM00823">
    <property type="entry name" value="PKS_PP"/>
    <property type="match status" value="2"/>
</dbReference>
<dbReference type="InterPro" id="IPR001242">
    <property type="entry name" value="Condensation_dom"/>
</dbReference>
<dbReference type="FunFam" id="1.10.1200.10:FF:000016">
    <property type="entry name" value="Non-ribosomal peptide synthase"/>
    <property type="match status" value="1"/>
</dbReference>
<dbReference type="GO" id="GO:0005737">
    <property type="term" value="C:cytoplasm"/>
    <property type="evidence" value="ECO:0007669"/>
    <property type="project" value="TreeGrafter"/>
</dbReference>
<dbReference type="Pfam" id="PF23024">
    <property type="entry name" value="AMP-dom_DIP2-like"/>
    <property type="match status" value="1"/>
</dbReference>
<gene>
    <name evidence="10" type="primary">mbtB_3</name>
    <name evidence="10" type="ORF">GMA8713_03166</name>
</gene>
<dbReference type="Gene3D" id="3.40.109.10">
    <property type="entry name" value="NADH Oxidase"/>
    <property type="match status" value="2"/>
</dbReference>
<dbReference type="SUPFAM" id="SSF55469">
    <property type="entry name" value="FMN-dependent nitroreductase-like"/>
    <property type="match status" value="1"/>
</dbReference>
<protein>
    <submittedName>
        <fullName evidence="10">Phenyloxazoline synthase MbtB</fullName>
        <ecNumber evidence="10">6.3.2.-</ecNumber>
    </submittedName>
</protein>
<keyword evidence="5" id="KW-0597">Phosphoprotein</keyword>
<dbReference type="SUPFAM" id="SSF56801">
    <property type="entry name" value="Acetyl-CoA synthetase-like"/>
    <property type="match status" value="2"/>
</dbReference>
<dbReference type="FunFam" id="3.40.50.12780:FF:000012">
    <property type="entry name" value="Non-ribosomal peptide synthetase"/>
    <property type="match status" value="1"/>
</dbReference>
<dbReference type="GO" id="GO:0008610">
    <property type="term" value="P:lipid biosynthetic process"/>
    <property type="evidence" value="ECO:0007669"/>
    <property type="project" value="InterPro"/>
</dbReference>
<dbReference type="InterPro" id="IPR010071">
    <property type="entry name" value="AA_adenyl_dom"/>
</dbReference>
<evidence type="ECO:0000256" key="6">
    <source>
        <dbReference type="ARBA" id="ARBA00022598"/>
    </source>
</evidence>
<dbReference type="PROSITE" id="PS50075">
    <property type="entry name" value="CARRIER"/>
    <property type="match status" value="2"/>
</dbReference>
<dbReference type="SUPFAM" id="SSF52777">
    <property type="entry name" value="CoA-dependent acyltransferases"/>
    <property type="match status" value="4"/>
</dbReference>
<dbReference type="Pfam" id="PF00550">
    <property type="entry name" value="PP-binding"/>
    <property type="match status" value="2"/>
</dbReference>
<proteinExistence type="inferred from homology"/>
<dbReference type="CDD" id="cd12114">
    <property type="entry name" value="A_NRPS_TlmIV_like"/>
    <property type="match status" value="1"/>
</dbReference>
<evidence type="ECO:0000256" key="2">
    <source>
        <dbReference type="ARBA" id="ARBA00004924"/>
    </source>
</evidence>
<dbReference type="InterPro" id="IPR000415">
    <property type="entry name" value="Nitroreductase-like"/>
</dbReference>
<dbReference type="Pfam" id="PF00501">
    <property type="entry name" value="AMP-binding"/>
    <property type="match status" value="2"/>
</dbReference>
<evidence type="ECO:0000256" key="3">
    <source>
        <dbReference type="ARBA" id="ARBA00006432"/>
    </source>
</evidence>
<evidence type="ECO:0000256" key="1">
    <source>
        <dbReference type="ARBA" id="ARBA00001957"/>
    </source>
</evidence>
<dbReference type="InterPro" id="IPR025110">
    <property type="entry name" value="AMP-bd_C"/>
</dbReference>
<dbReference type="PROSITE" id="PS00455">
    <property type="entry name" value="AMP_BINDING"/>
    <property type="match status" value="2"/>
</dbReference>
<dbReference type="Gene3D" id="3.30.300.30">
    <property type="match status" value="3"/>
</dbReference>
<comment type="pathway">
    <text evidence="2">Siderophore biosynthesis.</text>
</comment>
<dbReference type="Gene3D" id="3.40.50.12780">
    <property type="entry name" value="N-terminal domain of ligase-like"/>
    <property type="match status" value="1"/>
</dbReference>